<evidence type="ECO:0000313" key="2">
    <source>
        <dbReference type="Proteomes" id="UP000321456"/>
    </source>
</evidence>
<dbReference type="Proteomes" id="UP000321456">
    <property type="component" value="Unassembled WGS sequence"/>
</dbReference>
<proteinExistence type="predicted"/>
<accession>A0A5C8V5P1</accession>
<dbReference type="SUPFAM" id="SSF54427">
    <property type="entry name" value="NTF2-like"/>
    <property type="match status" value="2"/>
</dbReference>
<comment type="caution">
    <text evidence="1">The sequence shown here is derived from an EMBL/GenBank/DDBJ whole genome shotgun (WGS) entry which is preliminary data.</text>
</comment>
<name>A0A5C8V5P1_9FLAO</name>
<reference evidence="1 2" key="1">
    <citation type="submission" date="2019-08" db="EMBL/GenBank/DDBJ databases">
        <title>Professor.</title>
        <authorList>
            <person name="Park J.S."/>
        </authorList>
    </citation>
    <scope>NUCLEOTIDE SEQUENCE [LARGE SCALE GENOMIC DNA]</scope>
    <source>
        <strain evidence="1 2">176CP5-101</strain>
    </source>
</reference>
<protein>
    <submittedName>
        <fullName evidence="1">Nuclear transport factor 2 family protein</fullName>
    </submittedName>
</protein>
<organism evidence="1 2">
    <name type="scientific">Flagellimonas hymeniacidonis</name>
    <dbReference type="NCBI Taxonomy" id="2603628"/>
    <lineage>
        <taxon>Bacteria</taxon>
        <taxon>Pseudomonadati</taxon>
        <taxon>Bacteroidota</taxon>
        <taxon>Flavobacteriia</taxon>
        <taxon>Flavobacteriales</taxon>
        <taxon>Flavobacteriaceae</taxon>
        <taxon>Flagellimonas</taxon>
    </lineage>
</organism>
<gene>
    <name evidence="1" type="ORF">FVB32_01725</name>
</gene>
<evidence type="ECO:0000313" key="1">
    <source>
        <dbReference type="EMBL" id="TXN37032.1"/>
    </source>
</evidence>
<dbReference type="InterPro" id="IPR032710">
    <property type="entry name" value="NTF2-like_dom_sf"/>
</dbReference>
<dbReference type="AlphaFoldDB" id="A0A5C8V5P1"/>
<dbReference type="EMBL" id="VRUR01000001">
    <property type="protein sequence ID" value="TXN37032.1"/>
    <property type="molecule type" value="Genomic_DNA"/>
</dbReference>
<dbReference type="Pfam" id="PF12893">
    <property type="entry name" value="Lumazine_bd_2"/>
    <property type="match status" value="2"/>
</dbReference>
<dbReference type="Gene3D" id="3.10.450.50">
    <property type="match status" value="2"/>
</dbReference>
<dbReference type="RefSeq" id="WP_147740865.1">
    <property type="nucleotide sequence ID" value="NZ_VRUR01000001.1"/>
</dbReference>
<keyword evidence="2" id="KW-1185">Reference proteome</keyword>
<sequence length="298" mass="34707">MINHQTPFAKSIRKLLFFWLFLIPFIYGYAQNQTHKATNIQSPFIFDNNNLEQNAKDLSAIYSQMGKYYKGVEKANTALLEEVFHENWFMRDTETSLEATLNVENKQKFIRRVSNHGPYPGYAKDRKFTTIGLANDNIAFVRVNKKSSTSFFLYKVDNEWIIIDKLWTPIPSANSSENQSSAYSQVEELLHGYFKALNHSNKELLNQILHTQWDRKIIDANNKITIINKNTFLQNLKINQNLTSYDQLRAIDVYHGKLAIVRIDFTKNLTTSFLFLFKVDGKWKIAGERTTIKKNVNS</sequence>
<dbReference type="InterPro" id="IPR039437">
    <property type="entry name" value="FrzH/put_lumazine-bd"/>
</dbReference>